<dbReference type="InterPro" id="IPR000184">
    <property type="entry name" value="Bac_surfAg_D15"/>
</dbReference>
<sequence length="662" mass="70836">MCMGVVPLKVSLLPPRGKRLRRRLHQTLASALVLVMVGSSAGYAQDGGFFSGIRSFFGKTKEEPVADAVPYKPTINVIDAPRSLRKAITAASNLESMKKSPPSGAAGLLRRARSDIDQITAALYTNGYYAGSIRITIAGRDIDAPDILQVIEAARPAGPVPVQVDVTTGPLFHFGEISLVDADRRRPLAMAPTLKSLRLLPGDEAKSSTILDAEGRIAEFYRKEGHAFAKVVDKDVVADHASNLVNVTYVVSPGPAVAFGQVTVSGTEKVRPSFVQERVRIIPGEMFSPQRLADTRKSLLKYEAFSGVRVVEGTKLDANGRLPVDVEVTERKPRYVGFGAKYSSTDGSSINAFWGHRNLFGGAETLRLDGQLSWFGGKSEAVPDANPFGYRFAATFGKPGIWTPIDDLVAQAAVLREVTDAYVREGVTFTGGVRRNYSDQFSVQVGLDLEQSHVQDTNGSRDDTIVGVPVDVAYDTTDNALDPSKGIRASGTFEPFAYLGQASAGPMMFKGSLAAYRAFDEDKRYILAGKISAGTIFGADLLDVPPQRRFYVGGGGSLRGYDYQSASPRNAQGDIIGGLSFVTASVEARVKITDTIGLVPFVDIGAASEGSVPDLGDLRYAAGLGLRYYTGIGPVRLDVAIPLNPEPGDAGYGVYISLGQSF</sequence>
<dbReference type="PANTHER" id="PTHR12815">
    <property type="entry name" value="SORTING AND ASSEMBLY MACHINERY SAMM50 PROTEIN FAMILY MEMBER"/>
    <property type="match status" value="1"/>
</dbReference>
<dbReference type="Gene3D" id="2.40.160.50">
    <property type="entry name" value="membrane protein fhac: a member of the omp85/tpsb transporter family"/>
    <property type="match status" value="1"/>
</dbReference>
<organism evidence="6 7">
    <name type="scientific">Kaistia defluvii</name>
    <dbReference type="NCBI Taxonomy" id="410841"/>
    <lineage>
        <taxon>Bacteria</taxon>
        <taxon>Pseudomonadati</taxon>
        <taxon>Pseudomonadota</taxon>
        <taxon>Alphaproteobacteria</taxon>
        <taxon>Hyphomicrobiales</taxon>
        <taxon>Kaistiaceae</taxon>
        <taxon>Kaistia</taxon>
    </lineage>
</organism>
<keyword evidence="3" id="KW-0472">Membrane</keyword>
<comment type="subcellular location">
    <subcellularLocation>
        <location evidence="1">Membrane</location>
    </subcellularLocation>
</comment>
<keyword evidence="7" id="KW-1185">Reference proteome</keyword>
<comment type="caution">
    <text evidence="6">The sequence shown here is derived from an EMBL/GenBank/DDBJ whole genome shotgun (WGS) entry which is preliminary data.</text>
</comment>
<feature type="domain" description="POTRA" evidence="5">
    <location>
        <begin position="195"/>
        <end position="254"/>
    </location>
</feature>
<dbReference type="Proteomes" id="UP001549321">
    <property type="component" value="Unassembled WGS sequence"/>
</dbReference>
<accession>A0ABV2R5K3</accession>
<evidence type="ECO:0000259" key="4">
    <source>
        <dbReference type="Pfam" id="PF01103"/>
    </source>
</evidence>
<proteinExistence type="predicted"/>
<dbReference type="PANTHER" id="PTHR12815:SF42">
    <property type="entry name" value="BACTERIAL SURFACE ANTIGEN (D15) DOMAIN-CONTAINING PROTEIN"/>
    <property type="match status" value="1"/>
</dbReference>
<dbReference type="InterPro" id="IPR039910">
    <property type="entry name" value="D15-like"/>
</dbReference>
<dbReference type="EMBL" id="JBEPSM010000003">
    <property type="protein sequence ID" value="MET4635936.1"/>
    <property type="molecule type" value="Genomic_DNA"/>
</dbReference>
<dbReference type="InterPro" id="IPR010827">
    <property type="entry name" value="BamA/TamA_POTRA"/>
</dbReference>
<dbReference type="Gene3D" id="3.10.20.310">
    <property type="entry name" value="membrane protein fhac"/>
    <property type="match status" value="2"/>
</dbReference>
<dbReference type="Pfam" id="PF01103">
    <property type="entry name" value="Omp85"/>
    <property type="match status" value="1"/>
</dbReference>
<evidence type="ECO:0000259" key="5">
    <source>
        <dbReference type="Pfam" id="PF07244"/>
    </source>
</evidence>
<protein>
    <submittedName>
        <fullName evidence="6">Translocation and assembly module TamA</fullName>
    </submittedName>
</protein>
<feature type="domain" description="POTRA" evidence="5">
    <location>
        <begin position="259"/>
        <end position="331"/>
    </location>
</feature>
<reference evidence="6 7" key="1">
    <citation type="submission" date="2024-06" db="EMBL/GenBank/DDBJ databases">
        <title>Sorghum-associated microbial communities from plants grown in Nebraska, USA.</title>
        <authorList>
            <person name="Schachtman D."/>
        </authorList>
    </citation>
    <scope>NUCLEOTIDE SEQUENCE [LARGE SCALE GENOMIC DNA]</scope>
    <source>
        <strain evidence="6 7">3207</strain>
    </source>
</reference>
<feature type="domain" description="Bacterial surface antigen (D15)" evidence="4">
    <location>
        <begin position="358"/>
        <end position="662"/>
    </location>
</feature>
<gene>
    <name evidence="6" type="ORF">ABIE08_003887</name>
</gene>
<name>A0ABV2R5K3_9HYPH</name>
<evidence type="ECO:0000313" key="6">
    <source>
        <dbReference type="EMBL" id="MET4635936.1"/>
    </source>
</evidence>
<keyword evidence="2" id="KW-1134">Transmembrane beta strand</keyword>
<keyword evidence="2" id="KW-0812">Transmembrane</keyword>
<evidence type="ECO:0000256" key="3">
    <source>
        <dbReference type="ARBA" id="ARBA00023136"/>
    </source>
</evidence>
<evidence type="ECO:0000256" key="2">
    <source>
        <dbReference type="ARBA" id="ARBA00022452"/>
    </source>
</evidence>
<dbReference type="Pfam" id="PF07244">
    <property type="entry name" value="POTRA"/>
    <property type="match status" value="2"/>
</dbReference>
<evidence type="ECO:0000313" key="7">
    <source>
        <dbReference type="Proteomes" id="UP001549321"/>
    </source>
</evidence>
<evidence type="ECO:0000256" key="1">
    <source>
        <dbReference type="ARBA" id="ARBA00004370"/>
    </source>
</evidence>